<reference evidence="16" key="1">
    <citation type="submission" date="2023-07" db="EMBL/GenBank/DDBJ databases">
        <title>Sequencing the genomes of 1000 actinobacteria strains.</title>
        <authorList>
            <person name="Klenk H.-P."/>
        </authorList>
    </citation>
    <scope>NUCLEOTIDE SEQUENCE</scope>
    <source>
        <strain evidence="16">DSM 45977</strain>
    </source>
</reference>
<feature type="binding site" evidence="12">
    <location>
        <position position="231"/>
    </location>
    <ligand>
        <name>substrate</name>
    </ligand>
</feature>
<dbReference type="Proteomes" id="UP001180845">
    <property type="component" value="Unassembled WGS sequence"/>
</dbReference>
<dbReference type="EMBL" id="JAVDXW010000001">
    <property type="protein sequence ID" value="MDR7304362.1"/>
    <property type="molecule type" value="Genomic_DNA"/>
</dbReference>
<protein>
    <recommendedName>
        <fullName evidence="4">fumarylacetoacetase</fullName>
        <ecNumber evidence="4">3.7.1.2</ecNumber>
    </recommendedName>
</protein>
<evidence type="ECO:0000256" key="11">
    <source>
        <dbReference type="PIRSR" id="PIRSR605959-1"/>
    </source>
</evidence>
<evidence type="ECO:0000256" key="5">
    <source>
        <dbReference type="ARBA" id="ARBA00022723"/>
    </source>
</evidence>
<evidence type="ECO:0000256" key="3">
    <source>
        <dbReference type="ARBA" id="ARBA00004782"/>
    </source>
</evidence>
<dbReference type="GO" id="GO:0006559">
    <property type="term" value="P:L-phenylalanine catabolic process"/>
    <property type="evidence" value="ECO:0007669"/>
    <property type="project" value="UniProtKB-KW"/>
</dbReference>
<dbReference type="FunFam" id="3.90.850.10:FF:000011">
    <property type="entry name" value="Fumarylacetoacetase"/>
    <property type="match status" value="1"/>
</dbReference>
<comment type="pathway">
    <text evidence="3">Amino-acid degradation; L-phenylalanine degradation; acetoacetate and fumarate from L-phenylalanine: step 6/6.</text>
</comment>
<feature type="active site" description="Proton acceptor" evidence="11">
    <location>
        <position position="120"/>
    </location>
</feature>
<keyword evidence="6 16" id="KW-0378">Hydrolase</keyword>
<organism evidence="16 17">
    <name type="scientific">Haloactinomyces albus</name>
    <dbReference type="NCBI Taxonomy" id="1352928"/>
    <lineage>
        <taxon>Bacteria</taxon>
        <taxon>Bacillati</taxon>
        <taxon>Actinomycetota</taxon>
        <taxon>Actinomycetes</taxon>
        <taxon>Actinopolysporales</taxon>
        <taxon>Actinopolysporaceae</taxon>
        <taxon>Haloactinomyces</taxon>
    </lineage>
</organism>
<dbReference type="GO" id="GO:0046872">
    <property type="term" value="F:metal ion binding"/>
    <property type="evidence" value="ECO:0007669"/>
    <property type="project" value="UniProtKB-KW"/>
</dbReference>
<feature type="binding site" evidence="13">
    <location>
        <position position="220"/>
    </location>
    <ligand>
        <name>Mg(2+)</name>
        <dbReference type="ChEBI" id="CHEBI:18420"/>
    </ligand>
</feature>
<evidence type="ECO:0000256" key="13">
    <source>
        <dbReference type="PIRSR" id="PIRSR605959-3"/>
    </source>
</evidence>
<evidence type="ECO:0000256" key="2">
    <source>
        <dbReference type="ARBA" id="ARBA00001946"/>
    </source>
</evidence>
<feature type="binding site" evidence="13">
    <location>
        <position position="188"/>
    </location>
    <ligand>
        <name>Ca(2+)</name>
        <dbReference type="ChEBI" id="CHEBI:29108"/>
    </ligand>
</feature>
<feature type="binding site" evidence="13">
    <location>
        <position position="240"/>
    </location>
    <ligand>
        <name>Mg(2+)</name>
        <dbReference type="ChEBI" id="CHEBI:18420"/>
    </ligand>
</feature>
<dbReference type="InterPro" id="IPR036462">
    <property type="entry name" value="Fumarylacetoacetase_N_sf"/>
</dbReference>
<dbReference type="RefSeq" id="WP_310278010.1">
    <property type="nucleotide sequence ID" value="NZ_JAVDXW010000001.1"/>
</dbReference>
<evidence type="ECO:0000313" key="17">
    <source>
        <dbReference type="Proteomes" id="UP001180845"/>
    </source>
</evidence>
<feature type="binding site" evidence="12">
    <location>
        <position position="129"/>
    </location>
    <ligand>
        <name>substrate</name>
    </ligand>
</feature>
<dbReference type="SUPFAM" id="SSF56529">
    <property type="entry name" value="FAH"/>
    <property type="match status" value="1"/>
</dbReference>
<dbReference type="PANTHER" id="PTHR43069">
    <property type="entry name" value="FUMARYLACETOACETASE"/>
    <property type="match status" value="1"/>
</dbReference>
<dbReference type="SUPFAM" id="SSF63433">
    <property type="entry name" value="Fumarylacetoacetate hydrolase, FAH, N-terminal domain"/>
    <property type="match status" value="1"/>
</dbReference>
<evidence type="ECO:0000256" key="4">
    <source>
        <dbReference type="ARBA" id="ARBA00012094"/>
    </source>
</evidence>
<feature type="binding site" evidence="13">
    <location>
        <position position="186"/>
    </location>
    <ligand>
        <name>Ca(2+)</name>
        <dbReference type="ChEBI" id="CHEBI:29108"/>
    </ligand>
</feature>
<comment type="cofactor">
    <cofactor evidence="2 13">
        <name>Mg(2+)</name>
        <dbReference type="ChEBI" id="CHEBI:18420"/>
    </cofactor>
</comment>
<evidence type="ECO:0000256" key="1">
    <source>
        <dbReference type="ARBA" id="ARBA00001913"/>
    </source>
</evidence>
<evidence type="ECO:0000256" key="9">
    <source>
        <dbReference type="ARBA" id="ARBA00022878"/>
    </source>
</evidence>
<dbReference type="Pfam" id="PF09298">
    <property type="entry name" value="FAA_hydrolase_N"/>
    <property type="match status" value="1"/>
</dbReference>
<dbReference type="Gene3D" id="3.90.850.10">
    <property type="entry name" value="Fumarylacetoacetase-like, C-terminal domain"/>
    <property type="match status" value="1"/>
</dbReference>
<keyword evidence="10" id="KW-0585">Phenylalanine catabolism</keyword>
<dbReference type="Gene3D" id="2.30.30.230">
    <property type="entry name" value="Fumarylacetoacetase, N-terminal domain"/>
    <property type="match status" value="1"/>
</dbReference>
<feature type="binding site" evidence="12">
    <location>
        <position position="331"/>
    </location>
    <ligand>
        <name>substrate</name>
    </ligand>
</feature>
<dbReference type="InterPro" id="IPR005959">
    <property type="entry name" value="Fumarylacetoacetase"/>
</dbReference>
<evidence type="ECO:0000256" key="10">
    <source>
        <dbReference type="ARBA" id="ARBA00023232"/>
    </source>
</evidence>
<evidence type="ECO:0000256" key="6">
    <source>
        <dbReference type="ARBA" id="ARBA00022801"/>
    </source>
</evidence>
<evidence type="ECO:0000256" key="12">
    <source>
        <dbReference type="PIRSR" id="PIRSR605959-2"/>
    </source>
</evidence>
<dbReference type="PANTHER" id="PTHR43069:SF2">
    <property type="entry name" value="FUMARYLACETOACETASE"/>
    <property type="match status" value="1"/>
</dbReference>
<feature type="binding site" evidence="12">
    <location>
        <position position="227"/>
    </location>
    <ligand>
        <name>substrate</name>
    </ligand>
</feature>
<comment type="caution">
    <text evidence="16">The sequence shown here is derived from an EMBL/GenBank/DDBJ whole genome shotgun (WGS) entry which is preliminary data.</text>
</comment>
<sequence length="401" mass="43563">MTVTSWVPVPEGSDFPLANLPYGVFEPAGEPARVGVAIGEHVLDLAAVLGDEVFAQPSLNAFMAQGKQSWQQTRARITEMLTEESHRGTVEPALHRRDEVRLLLPFEVADYVDFYASEQHASNIGRMFRPDSPPLMPNWKHLPVGYHGRAGTVVASETPIVRPSGQRKPPQAEAPAFGPSQRLDIEAEVGFVVGAGSELGTPVSTEDFAEHVFGVCLVNDWSARDIQAWEYVPLGPFLGKSFATSVSPWIVPLDALQQARVPTPDQDPQPLPYLREDRPWGLDLAMEVSLNDEVVARPPFEALYWSPAQQLAHMTVNGASLRTGDFYASGTVSGSETDQRGSLIELSWNGENPLTLKDGSQRVFLADGDTVTIRATAPGADGTRIGFGEVTGTILPAREES</sequence>
<evidence type="ECO:0000259" key="14">
    <source>
        <dbReference type="Pfam" id="PF01557"/>
    </source>
</evidence>
<feature type="binding site" evidence="13">
    <location>
        <position position="244"/>
    </location>
    <ligand>
        <name>Mg(2+)</name>
        <dbReference type="ChEBI" id="CHEBI:18420"/>
    </ligand>
</feature>
<dbReference type="InterPro" id="IPR015377">
    <property type="entry name" value="Fumarylacetoacetase_N"/>
</dbReference>
<dbReference type="GO" id="GO:0006572">
    <property type="term" value="P:L-tyrosine catabolic process"/>
    <property type="evidence" value="ECO:0007669"/>
    <property type="project" value="UniProtKB-KW"/>
</dbReference>
<dbReference type="GO" id="GO:0004334">
    <property type="term" value="F:fumarylacetoacetase activity"/>
    <property type="evidence" value="ECO:0007669"/>
    <property type="project" value="UniProtKB-EC"/>
</dbReference>
<dbReference type="GO" id="GO:1902000">
    <property type="term" value="P:homogentisate catabolic process"/>
    <property type="evidence" value="ECO:0007669"/>
    <property type="project" value="TreeGrafter"/>
</dbReference>
<feature type="domain" description="Fumarylacetoacetase-like C-terminal" evidence="14">
    <location>
        <begin position="112"/>
        <end position="391"/>
    </location>
</feature>
<name>A0AAE4CQR4_9ACTN</name>
<feature type="binding site" evidence="13">
    <location>
        <position position="113"/>
    </location>
    <ligand>
        <name>Ca(2+)</name>
        <dbReference type="ChEBI" id="CHEBI:29108"/>
    </ligand>
</feature>
<keyword evidence="9" id="KW-0828">Tyrosine catabolism</keyword>
<feature type="domain" description="Fumarylacetoacetase N-terminal" evidence="15">
    <location>
        <begin position="18"/>
        <end position="105"/>
    </location>
</feature>
<dbReference type="AlphaFoldDB" id="A0AAE4CQR4"/>
<keyword evidence="5 13" id="KW-0479">Metal-binding</keyword>
<evidence type="ECO:0000313" key="16">
    <source>
        <dbReference type="EMBL" id="MDR7304362.1"/>
    </source>
</evidence>
<evidence type="ECO:0000259" key="15">
    <source>
        <dbReference type="Pfam" id="PF09298"/>
    </source>
</evidence>
<comment type="cofactor">
    <cofactor evidence="1 13">
        <name>Ca(2+)</name>
        <dbReference type="ChEBI" id="CHEBI:29108"/>
    </cofactor>
</comment>
<dbReference type="InterPro" id="IPR036663">
    <property type="entry name" value="Fumarylacetoacetase_C_sf"/>
</dbReference>
<evidence type="ECO:0000256" key="8">
    <source>
        <dbReference type="ARBA" id="ARBA00022842"/>
    </source>
</evidence>
<proteinExistence type="predicted"/>
<dbReference type="NCBIfam" id="TIGR01266">
    <property type="entry name" value="fum_ac_acetase"/>
    <property type="match status" value="1"/>
</dbReference>
<gene>
    <name evidence="16" type="ORF">JOF55_004543</name>
</gene>
<keyword evidence="17" id="KW-1185">Reference proteome</keyword>
<dbReference type="EC" id="3.7.1.2" evidence="4"/>
<dbReference type="Pfam" id="PF01557">
    <property type="entry name" value="FAA_hydrolase"/>
    <property type="match status" value="1"/>
</dbReference>
<feature type="binding site" evidence="13">
    <location>
        <position position="220"/>
    </location>
    <ligand>
        <name>Ca(2+)</name>
        <dbReference type="ChEBI" id="CHEBI:29108"/>
    </ligand>
</feature>
<keyword evidence="7 13" id="KW-0106">Calcium</keyword>
<keyword evidence="8 13" id="KW-0460">Magnesium</keyword>
<accession>A0AAE4CQR4</accession>
<evidence type="ECO:0000256" key="7">
    <source>
        <dbReference type="ARBA" id="ARBA00022837"/>
    </source>
</evidence>
<dbReference type="InterPro" id="IPR011234">
    <property type="entry name" value="Fumarylacetoacetase-like_C"/>
</dbReference>
<feature type="binding site" evidence="12">
    <location>
        <position position="115"/>
    </location>
    <ligand>
        <name>substrate</name>
    </ligand>
</feature>